<protein>
    <submittedName>
        <fullName evidence="1">Uncharacterized protein</fullName>
    </submittedName>
</protein>
<comment type="caution">
    <text evidence="1">The sequence shown here is derived from an EMBL/GenBank/DDBJ whole genome shotgun (WGS) entry which is preliminary data.</text>
</comment>
<proteinExistence type="predicted"/>
<dbReference type="EMBL" id="JAUSZS010000002">
    <property type="protein sequence ID" value="MDQ0931829.1"/>
    <property type="molecule type" value="Genomic_DNA"/>
</dbReference>
<evidence type="ECO:0000313" key="1">
    <source>
        <dbReference type="EMBL" id="MDQ0931829.1"/>
    </source>
</evidence>
<name>A0ABU0RIQ4_9ACTN</name>
<evidence type="ECO:0000313" key="2">
    <source>
        <dbReference type="Proteomes" id="UP001223072"/>
    </source>
</evidence>
<gene>
    <name evidence="1" type="ORF">QFZ49_001736</name>
</gene>
<dbReference type="Proteomes" id="UP001223072">
    <property type="component" value="Unassembled WGS sequence"/>
</dbReference>
<sequence>MAPTRLSPTFAAGKSATAPRDWIWSRPVFCAVYEPYTAPPRRLTCSCGFTVTHSSVNGSVAVTTRTFLTWTFMPSRDS</sequence>
<organism evidence="1 2">
    <name type="scientific">Streptomyces turgidiscabies</name>
    <dbReference type="NCBI Taxonomy" id="85558"/>
    <lineage>
        <taxon>Bacteria</taxon>
        <taxon>Bacillati</taxon>
        <taxon>Actinomycetota</taxon>
        <taxon>Actinomycetes</taxon>
        <taxon>Kitasatosporales</taxon>
        <taxon>Streptomycetaceae</taxon>
        <taxon>Streptomyces</taxon>
    </lineage>
</organism>
<keyword evidence="2" id="KW-1185">Reference proteome</keyword>
<reference evidence="1 2" key="1">
    <citation type="submission" date="2023-07" db="EMBL/GenBank/DDBJ databases">
        <title>Comparative genomics of wheat-associated soil bacteria to identify genetic determinants of phenazine resistance.</title>
        <authorList>
            <person name="Mouncey N."/>
        </authorList>
    </citation>
    <scope>NUCLEOTIDE SEQUENCE [LARGE SCALE GENOMIC DNA]</scope>
    <source>
        <strain evidence="1 2">W2I16</strain>
    </source>
</reference>
<accession>A0ABU0RIQ4</accession>